<reference evidence="9 10" key="1">
    <citation type="submission" date="2016-10" db="EMBL/GenBank/DDBJ databases">
        <authorList>
            <person name="de Groot N.N."/>
        </authorList>
    </citation>
    <scope>NUCLEOTIDE SEQUENCE [LARGE SCALE GENOMIC DNA]</scope>
    <source>
        <strain evidence="9 10">DSM 17074</strain>
    </source>
</reference>
<gene>
    <name evidence="8" type="primary">yclQ</name>
    <name evidence="8" type="ORF">HMI01_08580</name>
    <name evidence="9" type="ORF">SAMN05421668_10671</name>
</gene>
<dbReference type="PANTHER" id="PTHR30532:SF28">
    <property type="entry name" value="PETROBACTIN-BINDING PROTEIN YCLQ"/>
    <property type="match status" value="1"/>
</dbReference>
<keyword evidence="3" id="KW-0813">Transport</keyword>
<accession>A0A1I6RFZ3</accession>
<sequence>MKKLMLVMFALIASLVLVACQEDSTDESTTADSENDEQQTEETNEDTDAPTEITVEHELGETTVPVNPETIAVFDFGTLDTLNNLGVDVHALPLGNVPGYLEQFASDDYVNAGTLFEPDFEALANLNPDLIIISGRTQEAYDDLSELAPTIYVGIDNADFLGSFEKNVTLMGDIFSKQTEAAEAVENIKAEAANVKDMAPEDKSGLIILTSDGSVNAYGSGSRFGLIHDVLGITPVDETIESATHGQNISFEYIAEKNPDLLYVLDRNAVTGGDYTAETTLDNDLVNGTTAATEDNITYLTPDYWYLSSGGITSVTQMIEEIKQSVE</sequence>
<dbReference type="GO" id="GO:0005886">
    <property type="term" value="C:plasma membrane"/>
    <property type="evidence" value="ECO:0007669"/>
    <property type="project" value="UniProtKB-SubCell"/>
</dbReference>
<feature type="compositionally biased region" description="Acidic residues" evidence="5">
    <location>
        <begin position="33"/>
        <end position="49"/>
    </location>
</feature>
<dbReference type="OrthoDB" id="63946at2"/>
<proteinExistence type="inferred from homology"/>
<dbReference type="InterPro" id="IPR051313">
    <property type="entry name" value="Bact_iron-sidero_bind"/>
</dbReference>
<dbReference type="STRING" id="306541.SAMN05421668_10671"/>
<feature type="domain" description="Fe/B12 periplasmic-binding" evidence="7">
    <location>
        <begin position="70"/>
        <end position="327"/>
    </location>
</feature>
<dbReference type="GO" id="GO:1901678">
    <property type="term" value="P:iron coordination entity transport"/>
    <property type="evidence" value="ECO:0007669"/>
    <property type="project" value="UniProtKB-ARBA"/>
</dbReference>
<reference evidence="8 11" key="2">
    <citation type="submission" date="2019-07" db="EMBL/GenBank/DDBJ databases">
        <title>Whole genome shotgun sequence of Halolactibacillus miurensis NBRC 100873.</title>
        <authorList>
            <person name="Hosoyama A."/>
            <person name="Uohara A."/>
            <person name="Ohji S."/>
            <person name="Ichikawa N."/>
        </authorList>
    </citation>
    <scope>NUCLEOTIDE SEQUENCE [LARGE SCALE GENOMIC DNA]</scope>
    <source>
        <strain evidence="8 11">NBRC 100873</strain>
    </source>
</reference>
<evidence type="ECO:0000256" key="6">
    <source>
        <dbReference type="SAM" id="SignalP"/>
    </source>
</evidence>
<comment type="similarity">
    <text evidence="2">Belongs to the bacterial solute-binding protein 8 family.</text>
</comment>
<evidence type="ECO:0000259" key="7">
    <source>
        <dbReference type="PROSITE" id="PS50983"/>
    </source>
</evidence>
<keyword evidence="4 6" id="KW-0732">Signal</keyword>
<dbReference type="AlphaFoldDB" id="A0A1I6RFZ3"/>
<comment type="subcellular location">
    <subcellularLocation>
        <location evidence="1">Cell membrane</location>
        <topology evidence="1">Lipid-anchor</topology>
    </subcellularLocation>
</comment>
<dbReference type="Proteomes" id="UP000321773">
    <property type="component" value="Unassembled WGS sequence"/>
</dbReference>
<dbReference type="CDD" id="cd01140">
    <property type="entry name" value="FatB"/>
    <property type="match status" value="1"/>
</dbReference>
<evidence type="ECO:0000256" key="3">
    <source>
        <dbReference type="ARBA" id="ARBA00022448"/>
    </source>
</evidence>
<evidence type="ECO:0000256" key="1">
    <source>
        <dbReference type="ARBA" id="ARBA00004193"/>
    </source>
</evidence>
<evidence type="ECO:0000256" key="4">
    <source>
        <dbReference type="ARBA" id="ARBA00022729"/>
    </source>
</evidence>
<evidence type="ECO:0000313" key="8">
    <source>
        <dbReference type="EMBL" id="GEM03870.1"/>
    </source>
</evidence>
<protein>
    <submittedName>
        <fullName evidence="8">ABC transporter solute-binding protein YclQ</fullName>
    </submittedName>
    <submittedName>
        <fullName evidence="9">Iron complex transport system substrate-binding protein</fullName>
    </submittedName>
</protein>
<dbReference type="Pfam" id="PF01497">
    <property type="entry name" value="Peripla_BP_2"/>
    <property type="match status" value="1"/>
</dbReference>
<organism evidence="9 10">
    <name type="scientific">Halolactibacillus miurensis</name>
    <dbReference type="NCBI Taxonomy" id="306541"/>
    <lineage>
        <taxon>Bacteria</taxon>
        <taxon>Bacillati</taxon>
        <taxon>Bacillota</taxon>
        <taxon>Bacilli</taxon>
        <taxon>Bacillales</taxon>
        <taxon>Bacillaceae</taxon>
        <taxon>Halolactibacillus</taxon>
    </lineage>
</organism>
<dbReference type="GO" id="GO:0030288">
    <property type="term" value="C:outer membrane-bounded periplasmic space"/>
    <property type="evidence" value="ECO:0007669"/>
    <property type="project" value="TreeGrafter"/>
</dbReference>
<name>A0A1I6RFZ3_9BACI</name>
<feature type="chain" id="PRO_5038719720" evidence="6">
    <location>
        <begin position="20"/>
        <end position="327"/>
    </location>
</feature>
<dbReference type="EMBL" id="FPAI01000006">
    <property type="protein sequence ID" value="SFS63574.1"/>
    <property type="molecule type" value="Genomic_DNA"/>
</dbReference>
<evidence type="ECO:0000256" key="5">
    <source>
        <dbReference type="SAM" id="MobiDB-lite"/>
    </source>
</evidence>
<dbReference type="RefSeq" id="WP_062321870.1">
    <property type="nucleotide sequence ID" value="NZ_BJWJ01000006.1"/>
</dbReference>
<keyword evidence="11" id="KW-1185">Reference proteome</keyword>
<dbReference type="PROSITE" id="PS51257">
    <property type="entry name" value="PROKAR_LIPOPROTEIN"/>
    <property type="match status" value="1"/>
</dbReference>
<dbReference type="PROSITE" id="PS50983">
    <property type="entry name" value="FE_B12_PBP"/>
    <property type="match status" value="1"/>
</dbReference>
<feature type="signal peptide" evidence="6">
    <location>
        <begin position="1"/>
        <end position="19"/>
    </location>
</feature>
<dbReference type="SUPFAM" id="SSF53807">
    <property type="entry name" value="Helical backbone' metal receptor"/>
    <property type="match status" value="1"/>
</dbReference>
<dbReference type="PANTHER" id="PTHR30532">
    <property type="entry name" value="IRON III DICITRATE-BINDING PERIPLASMIC PROTEIN"/>
    <property type="match status" value="1"/>
</dbReference>
<evidence type="ECO:0000313" key="11">
    <source>
        <dbReference type="Proteomes" id="UP000321773"/>
    </source>
</evidence>
<dbReference type="InterPro" id="IPR002491">
    <property type="entry name" value="ABC_transptr_periplasmic_BD"/>
</dbReference>
<dbReference type="EMBL" id="BJWJ01000006">
    <property type="protein sequence ID" value="GEM03870.1"/>
    <property type="molecule type" value="Genomic_DNA"/>
</dbReference>
<dbReference type="Gene3D" id="3.40.50.1980">
    <property type="entry name" value="Nitrogenase molybdenum iron protein domain"/>
    <property type="match status" value="2"/>
</dbReference>
<evidence type="ECO:0000313" key="10">
    <source>
        <dbReference type="Proteomes" id="UP000199139"/>
    </source>
</evidence>
<dbReference type="InterPro" id="IPR033870">
    <property type="entry name" value="FatB"/>
</dbReference>
<evidence type="ECO:0000313" key="9">
    <source>
        <dbReference type="EMBL" id="SFS63574.1"/>
    </source>
</evidence>
<feature type="region of interest" description="Disordered" evidence="5">
    <location>
        <begin position="26"/>
        <end position="49"/>
    </location>
</feature>
<dbReference type="Proteomes" id="UP000199139">
    <property type="component" value="Unassembled WGS sequence"/>
</dbReference>
<evidence type="ECO:0000256" key="2">
    <source>
        <dbReference type="ARBA" id="ARBA00008814"/>
    </source>
</evidence>